<evidence type="ECO:0000256" key="2">
    <source>
        <dbReference type="ARBA" id="ARBA00007365"/>
    </source>
</evidence>
<dbReference type="Proteomes" id="UP000079169">
    <property type="component" value="Unplaced"/>
</dbReference>
<comment type="similarity">
    <text evidence="2">Belongs to the cyclophilin-type PPIase family.</text>
</comment>
<evidence type="ECO:0000313" key="10">
    <source>
        <dbReference type="RefSeq" id="XP_008468558.1"/>
    </source>
</evidence>
<evidence type="ECO:0000256" key="3">
    <source>
        <dbReference type="ARBA" id="ARBA00023242"/>
    </source>
</evidence>
<feature type="compositionally biased region" description="Basic and acidic residues" evidence="7">
    <location>
        <begin position="202"/>
        <end position="212"/>
    </location>
</feature>
<evidence type="ECO:0000256" key="6">
    <source>
        <dbReference type="ARBA" id="ARBA00046368"/>
    </source>
</evidence>
<dbReference type="Gene3D" id="2.40.100.10">
    <property type="entry name" value="Cyclophilin-like"/>
    <property type="match status" value="1"/>
</dbReference>
<protein>
    <recommendedName>
        <fullName evidence="4">Spliceosome-associated protein CWC27 homolog</fullName>
    </recommendedName>
    <alternativeName>
        <fullName evidence="5">Probable inactive peptidyl-prolyl cis-trans isomerase CWC27 homolog</fullName>
    </alternativeName>
</protein>
<keyword evidence="3" id="KW-0539">Nucleus</keyword>
<dbReference type="PROSITE" id="PS50072">
    <property type="entry name" value="CSA_PPIASE_2"/>
    <property type="match status" value="1"/>
</dbReference>
<dbReference type="SUPFAM" id="SSF50891">
    <property type="entry name" value="Cyclophilin-like"/>
    <property type="match status" value="1"/>
</dbReference>
<evidence type="ECO:0000313" key="9">
    <source>
        <dbReference type="Proteomes" id="UP000079169"/>
    </source>
</evidence>
<name>A0A1S3CVG6_DIACI</name>
<dbReference type="PaxDb" id="121845-A0A1S3CVG6"/>
<gene>
    <name evidence="10" type="primary">LOC103505955</name>
</gene>
<reference evidence="10" key="1">
    <citation type="submission" date="2025-08" db="UniProtKB">
        <authorList>
            <consortium name="RefSeq"/>
        </authorList>
    </citation>
    <scope>IDENTIFICATION</scope>
</reference>
<dbReference type="OMA" id="DERWMSH"/>
<comment type="subunit">
    <text evidence="6">Part of the activated spliceosome B/catalytic step 1 spliceosome, one of the forms of the spliceosome which has a well-formed active site but still cannot catalyze the branching reaction and is composed at least of 52 proteins, the U2, U5 and U6 snRNAs and the pre-mRNA. Recruited during early steps of activated spliceosome B maturation, it is probably one of the first proteins released from this complex as he matures to the spliceosome C complex. Component of the minor spliceosome, which splices U12-type introns.</text>
</comment>
<feature type="non-terminal residue" evidence="10">
    <location>
        <position position="1"/>
    </location>
</feature>
<dbReference type="AlphaFoldDB" id="A0A1S3CVG6"/>
<sequence length="387" mass="44029">VLLKTSVGDIDIELWSREAPKACRNFVQLCMEGYYNNTIIHRVVKGFIAQGGDPTGTGTGGESIYGKPFKDEIHSRLRFVRRGLVAMANAGKDDNGSQFFFTLAATPELNSKHTIFGKVAGDTIYNMIKLDEIMVDHFTLSPGKSKSTHDVLQDPKLSKVPAVEGASKESSESDLSGDENQAGSSRGAIDAIKSKLKSQKSKVSEEKAKSESSEEEGYDFYKERRKEKRKKLEELRSEYKSLKTDMKQESKKKKEEKVKEELENEAREKKKEDEKKNEEYFKEIDKYKQKVKEIPKKGTSREELTASLLAKFREKLISAKEGANDNEDDELFQHELRFESNDPVLAKDANLKNDEWFDISDPRSAINKRKREASQKLMAKFAKRTQD</sequence>
<proteinExistence type="inferred from homology"/>
<evidence type="ECO:0000256" key="1">
    <source>
        <dbReference type="ARBA" id="ARBA00004123"/>
    </source>
</evidence>
<feature type="domain" description="PPIase cyclophilin-type" evidence="8">
    <location>
        <begin position="1"/>
        <end position="153"/>
    </location>
</feature>
<feature type="compositionally biased region" description="Basic and acidic residues" evidence="7">
    <location>
        <begin position="219"/>
        <end position="278"/>
    </location>
</feature>
<keyword evidence="9" id="KW-1185">Reference proteome</keyword>
<organism evidence="9 10">
    <name type="scientific">Diaphorina citri</name>
    <name type="common">Asian citrus psyllid</name>
    <dbReference type="NCBI Taxonomy" id="121845"/>
    <lineage>
        <taxon>Eukaryota</taxon>
        <taxon>Metazoa</taxon>
        <taxon>Ecdysozoa</taxon>
        <taxon>Arthropoda</taxon>
        <taxon>Hexapoda</taxon>
        <taxon>Insecta</taxon>
        <taxon>Pterygota</taxon>
        <taxon>Neoptera</taxon>
        <taxon>Paraneoptera</taxon>
        <taxon>Hemiptera</taxon>
        <taxon>Sternorrhyncha</taxon>
        <taxon>Psylloidea</taxon>
        <taxon>Psyllidae</taxon>
        <taxon>Diaphorininae</taxon>
        <taxon>Diaphorina</taxon>
    </lineage>
</organism>
<dbReference type="GO" id="GO:0071013">
    <property type="term" value="C:catalytic step 2 spliceosome"/>
    <property type="evidence" value="ECO:0007669"/>
    <property type="project" value="TreeGrafter"/>
</dbReference>
<evidence type="ECO:0000256" key="7">
    <source>
        <dbReference type="SAM" id="MobiDB-lite"/>
    </source>
</evidence>
<accession>A0A1S3CVG6</accession>
<evidence type="ECO:0000259" key="8">
    <source>
        <dbReference type="PROSITE" id="PS50072"/>
    </source>
</evidence>
<dbReference type="Pfam" id="PF00160">
    <property type="entry name" value="Pro_isomerase"/>
    <property type="match status" value="1"/>
</dbReference>
<dbReference type="RefSeq" id="XP_008468558.1">
    <property type="nucleotide sequence ID" value="XM_008470336.3"/>
</dbReference>
<evidence type="ECO:0000256" key="5">
    <source>
        <dbReference type="ARBA" id="ARBA00042090"/>
    </source>
</evidence>
<feature type="region of interest" description="Disordered" evidence="7">
    <location>
        <begin position="367"/>
        <end position="387"/>
    </location>
</feature>
<dbReference type="PANTHER" id="PTHR45625:SF6">
    <property type="entry name" value="SPLICEOSOME-ASSOCIATED PROTEIN CWC27 HOMOLOG"/>
    <property type="match status" value="1"/>
</dbReference>
<feature type="compositionally biased region" description="Basic and acidic residues" evidence="7">
    <location>
        <begin position="147"/>
        <end position="157"/>
    </location>
</feature>
<dbReference type="GO" id="GO:0003755">
    <property type="term" value="F:peptidyl-prolyl cis-trans isomerase activity"/>
    <property type="evidence" value="ECO:0007669"/>
    <property type="project" value="InterPro"/>
</dbReference>
<dbReference type="PANTHER" id="PTHR45625">
    <property type="entry name" value="PEPTIDYL-PROLYL CIS-TRANS ISOMERASE-RELATED"/>
    <property type="match status" value="1"/>
</dbReference>
<feature type="region of interest" description="Disordered" evidence="7">
    <location>
        <begin position="144"/>
        <end position="278"/>
    </location>
</feature>
<dbReference type="GeneID" id="103505955"/>
<dbReference type="InterPro" id="IPR044666">
    <property type="entry name" value="Cyclophilin_A-like"/>
</dbReference>
<evidence type="ECO:0000256" key="4">
    <source>
        <dbReference type="ARBA" id="ARBA00040027"/>
    </source>
</evidence>
<dbReference type="InterPro" id="IPR002130">
    <property type="entry name" value="Cyclophilin-type_PPIase_dom"/>
</dbReference>
<dbReference type="STRING" id="121845.A0A1S3CVG6"/>
<dbReference type="InterPro" id="IPR029000">
    <property type="entry name" value="Cyclophilin-like_dom_sf"/>
</dbReference>
<dbReference type="PRINTS" id="PR00153">
    <property type="entry name" value="CSAPPISMRASE"/>
</dbReference>
<dbReference type="KEGG" id="dci:103505955"/>
<comment type="subcellular location">
    <subcellularLocation>
        <location evidence="1">Nucleus</location>
    </subcellularLocation>
</comment>